<reference evidence="1 2" key="1">
    <citation type="submission" date="2020-02" db="EMBL/GenBank/DDBJ databases">
        <authorList>
            <person name="Dziuba M."/>
            <person name="Kuznetsov B."/>
            <person name="Mardanov A."/>
            <person name="Ravin N."/>
            <person name="Grouzdev D."/>
        </authorList>
    </citation>
    <scope>NUCLEOTIDE SEQUENCE [LARGE SCALE GENOMIC DNA]</scope>
    <source>
        <strain evidence="1 2">SpK</strain>
    </source>
</reference>
<name>A0A7C9QTR2_9PROT</name>
<proteinExistence type="predicted"/>
<sequence>MASPTLDFRDFSQFWQQSLTLARAYCPDWAAYWPADPDNGVEDDPGLVLLKLFSLLAGYTAEMENALPEQRRLAFYQFLNLQTLPPAQARAALAFTLREGQPPKLVPAQTGIVAEPGEHIHFQTDADLMVVPAALNAALTILPAQDRYIDQLTRLAAGVRAPLFPGPGDGELEKSLPHLFIMGDSLLFKPDPALQRVAITLTGSHLHPEFFAQWYDGAGTPLQARVQGRPGRLALDVVLDTFPHAPPVALAGNAEALYWVGVQPGPAVQVVAALARQLPEITGVVCTFTGDGIAPQQAATGQTLQNVANGCYPFGETPADQDAFYLRSDSVFARTGAMVTMRFDLRPVTADQPVALDWQYHGGGGWQSFNATSADLVRTRFQDTTDCLRRNAPVGPTWIRFQCPAMSPVTVAGEEGMWVRAVIAQGGYGSPPRIQTQGVTATIDAIPVSILPAAEKAAVSTYLNDVAGVNFSYQVDPGSYDPPYVKSVSLGYSYSAQPAQFLSDNSFTLSRFLYAPYEPVGLRYACFAFGFAPQGFAEHSRGRPLTLYFHLAAESALPAQPLPWLYHDGHDWQSLAVDDGTQGLTRSGVVRFVVPPAMNAAALFGVTAFWFRIDNPHCRQVTVWSITPNSVMAGNRTGIDDEVLGSSNERPNQVFQLANTPVLPGLQLDVVEPRSLEPAGGKAAAEAPLSSIVADAAAGAAGTAEDPAPVVRRWTKVDTFAFSGPAARVYTLDCQNGLVTFGDGRNGMVPPAGHNNIVAAHYEHSQGLDGNVAAGTLTVLKPGIPDIDSVTNPAAALGGVDGYTAQWVGRAGPGLAKANDRAVQLADFAALAAAASPEVWRAAATQADGGGIAIWVLAHSRAPRPYAEPALLDLVTTAVRERCLAVLADRISTAGAGYVPVDVAVDVTARVAADKVNATQADMVQGIAAFLQPVTGGSDGLGWRFGQMVTAADVARYLRADPRVLSINSLALNGHFDGGVPVGGGQVAVAGVVSVVLRRAP</sequence>
<accession>A0A7C9QTR2</accession>
<evidence type="ECO:0008006" key="3">
    <source>
        <dbReference type="Google" id="ProtNLM"/>
    </source>
</evidence>
<dbReference type="EMBL" id="JAAIYP010000036">
    <property type="protein sequence ID" value="NFV80344.1"/>
    <property type="molecule type" value="Genomic_DNA"/>
</dbReference>
<keyword evidence="2" id="KW-1185">Reference proteome</keyword>
<protein>
    <recommendedName>
        <fullName evidence="3">Baseplate assembly protein</fullName>
    </recommendedName>
</protein>
<dbReference type="AlphaFoldDB" id="A0A7C9QTR2"/>
<gene>
    <name evidence="1" type="ORF">G4223_09490</name>
</gene>
<evidence type="ECO:0000313" key="1">
    <source>
        <dbReference type="EMBL" id="NFV80344.1"/>
    </source>
</evidence>
<dbReference type="RefSeq" id="WP_163678416.1">
    <property type="nucleotide sequence ID" value="NZ_JAAIYP010000036.1"/>
</dbReference>
<organism evidence="1 2">
    <name type="scientific">Magnetospirillum aberrantis SpK</name>
    <dbReference type="NCBI Taxonomy" id="908842"/>
    <lineage>
        <taxon>Bacteria</taxon>
        <taxon>Pseudomonadati</taxon>
        <taxon>Pseudomonadota</taxon>
        <taxon>Alphaproteobacteria</taxon>
        <taxon>Rhodospirillales</taxon>
        <taxon>Rhodospirillaceae</taxon>
        <taxon>Magnetospirillum</taxon>
    </lineage>
</organism>
<evidence type="ECO:0000313" key="2">
    <source>
        <dbReference type="Proteomes" id="UP000480684"/>
    </source>
</evidence>
<comment type="caution">
    <text evidence="1">The sequence shown here is derived from an EMBL/GenBank/DDBJ whole genome shotgun (WGS) entry which is preliminary data.</text>
</comment>
<dbReference type="Proteomes" id="UP000480684">
    <property type="component" value="Unassembled WGS sequence"/>
</dbReference>